<dbReference type="EMBL" id="JACRSR010000001">
    <property type="protein sequence ID" value="MBC8530690.1"/>
    <property type="molecule type" value="Genomic_DNA"/>
</dbReference>
<keyword evidence="2" id="KW-0413">Isomerase</keyword>
<dbReference type="Pfam" id="PF01261">
    <property type="entry name" value="AP_endonuc_2"/>
    <property type="match status" value="1"/>
</dbReference>
<dbReference type="InterPro" id="IPR050312">
    <property type="entry name" value="IolE/XylAMocC-like"/>
</dbReference>
<keyword evidence="3" id="KW-1185">Reference proteome</keyword>
<gene>
    <name evidence="2" type="ORF">H8696_02350</name>
</gene>
<dbReference type="InterPro" id="IPR036237">
    <property type="entry name" value="Xyl_isomerase-like_sf"/>
</dbReference>
<evidence type="ECO:0000259" key="1">
    <source>
        <dbReference type="Pfam" id="PF01261"/>
    </source>
</evidence>
<comment type="caution">
    <text evidence="2">The sequence shown here is derived from an EMBL/GenBank/DDBJ whole genome shotgun (WGS) entry which is preliminary data.</text>
</comment>
<dbReference type="PANTHER" id="PTHR12110:SF41">
    <property type="entry name" value="INOSOSE DEHYDRATASE"/>
    <property type="match status" value="1"/>
</dbReference>
<evidence type="ECO:0000313" key="2">
    <source>
        <dbReference type="EMBL" id="MBC8530690.1"/>
    </source>
</evidence>
<dbReference type="RefSeq" id="WP_249314662.1">
    <property type="nucleotide sequence ID" value="NZ_JACRSR010000001.1"/>
</dbReference>
<dbReference type="InterPro" id="IPR013022">
    <property type="entry name" value="Xyl_isomerase-like_TIM-brl"/>
</dbReference>
<dbReference type="PANTHER" id="PTHR12110">
    <property type="entry name" value="HYDROXYPYRUVATE ISOMERASE"/>
    <property type="match status" value="1"/>
</dbReference>
<feature type="domain" description="Xylose isomerase-like TIM barrel" evidence="1">
    <location>
        <begin position="23"/>
        <end position="272"/>
    </location>
</feature>
<sequence>MKVGLQIYSVRNHMNEDPLGTLKKVSDMGYKYIESYSHPEGKDVKTFGFGMDAKDAKAVLDDLGLKVVGAHFYPLIPEGLDEFCEYYAELGVPQVGCGGTWELDIETKAPYLNEAGRIAKKHGIRYYYHNHVQEYREVDGEYIQHRFYNETDPELVYFELDTFWVARSGIDPRDEMEFFKDRLVLLHQKDFAKDAGEPLVIFEKLDRQTPMSGEVYGQNKRVEAFAEVGTGILPIQDYIDKANEIGVPYILLEQDLTKMDEIDSIETSMNAFKKFKGIEWD</sequence>
<organism evidence="2 3">
    <name type="scientific">Gehongia tenuis</name>
    <dbReference type="NCBI Taxonomy" id="2763655"/>
    <lineage>
        <taxon>Bacteria</taxon>
        <taxon>Bacillati</taxon>
        <taxon>Bacillota</taxon>
        <taxon>Clostridia</taxon>
        <taxon>Christensenellales</taxon>
        <taxon>Christensenellaceae</taxon>
        <taxon>Gehongia</taxon>
    </lineage>
</organism>
<dbReference type="AlphaFoldDB" id="A0A926HPG9"/>
<proteinExistence type="predicted"/>
<dbReference type="Gene3D" id="3.20.20.150">
    <property type="entry name" value="Divalent-metal-dependent TIM barrel enzymes"/>
    <property type="match status" value="1"/>
</dbReference>
<dbReference type="Proteomes" id="UP000623172">
    <property type="component" value="Unassembled WGS sequence"/>
</dbReference>
<evidence type="ECO:0000313" key="3">
    <source>
        <dbReference type="Proteomes" id="UP000623172"/>
    </source>
</evidence>
<name>A0A926HPG9_9FIRM</name>
<reference evidence="2" key="1">
    <citation type="submission" date="2020-08" db="EMBL/GenBank/DDBJ databases">
        <title>Genome public.</title>
        <authorList>
            <person name="Liu C."/>
            <person name="Sun Q."/>
        </authorList>
    </citation>
    <scope>NUCLEOTIDE SEQUENCE</scope>
    <source>
        <strain evidence="2">NSJ-53</strain>
    </source>
</reference>
<protein>
    <submittedName>
        <fullName evidence="2">Sugar phosphate isomerase/epimerase</fullName>
    </submittedName>
</protein>
<accession>A0A926HPG9</accession>
<dbReference type="SUPFAM" id="SSF51658">
    <property type="entry name" value="Xylose isomerase-like"/>
    <property type="match status" value="1"/>
</dbReference>
<dbReference type="GO" id="GO:0016853">
    <property type="term" value="F:isomerase activity"/>
    <property type="evidence" value="ECO:0007669"/>
    <property type="project" value="UniProtKB-KW"/>
</dbReference>